<evidence type="ECO:0000256" key="2">
    <source>
        <dbReference type="SAM" id="Phobius"/>
    </source>
</evidence>
<sequence length="88" mass="9222">MLVRTVCRNNSAAGAGTSLSGRSGARRERGSQSSARDRDARSGRARSSANDLSDPLQMTTPMYVIPAMLCVMNSGSSICVCVCVCMCA</sequence>
<evidence type="ECO:0000313" key="4">
    <source>
        <dbReference type="Proteomes" id="UP000272942"/>
    </source>
</evidence>
<evidence type="ECO:0000313" key="3">
    <source>
        <dbReference type="EMBL" id="VDP44724.1"/>
    </source>
</evidence>
<keyword evidence="2" id="KW-0812">Transmembrane</keyword>
<proteinExistence type="predicted"/>
<gene>
    <name evidence="3" type="ORF">ECPE_LOCUS1711</name>
</gene>
<reference evidence="3 4" key="2">
    <citation type="submission" date="2018-11" db="EMBL/GenBank/DDBJ databases">
        <authorList>
            <consortium name="Pathogen Informatics"/>
        </authorList>
    </citation>
    <scope>NUCLEOTIDE SEQUENCE [LARGE SCALE GENOMIC DNA]</scope>
    <source>
        <strain evidence="3 4">Egypt</strain>
    </source>
</reference>
<dbReference type="AlphaFoldDB" id="A0A183A424"/>
<reference evidence="5" key="1">
    <citation type="submission" date="2016-06" db="UniProtKB">
        <authorList>
            <consortium name="WormBaseParasite"/>
        </authorList>
    </citation>
    <scope>IDENTIFICATION</scope>
</reference>
<evidence type="ECO:0000313" key="5">
    <source>
        <dbReference type="WBParaSite" id="ECPE_0000170901-mRNA-1"/>
    </source>
</evidence>
<organism evidence="5">
    <name type="scientific">Echinostoma caproni</name>
    <dbReference type="NCBI Taxonomy" id="27848"/>
    <lineage>
        <taxon>Eukaryota</taxon>
        <taxon>Metazoa</taxon>
        <taxon>Spiralia</taxon>
        <taxon>Lophotrochozoa</taxon>
        <taxon>Platyhelminthes</taxon>
        <taxon>Trematoda</taxon>
        <taxon>Digenea</taxon>
        <taxon>Plagiorchiida</taxon>
        <taxon>Echinostomata</taxon>
        <taxon>Echinostomatoidea</taxon>
        <taxon>Echinostomatidae</taxon>
        <taxon>Echinostoma</taxon>
    </lineage>
</organism>
<accession>A0A183A424</accession>
<dbReference type="Proteomes" id="UP000272942">
    <property type="component" value="Unassembled WGS sequence"/>
</dbReference>
<protein>
    <submittedName>
        <fullName evidence="5">Secreted protein</fullName>
    </submittedName>
</protein>
<feature type="compositionally biased region" description="Basic and acidic residues" evidence="1">
    <location>
        <begin position="25"/>
        <end position="42"/>
    </location>
</feature>
<evidence type="ECO:0000256" key="1">
    <source>
        <dbReference type="SAM" id="MobiDB-lite"/>
    </source>
</evidence>
<feature type="transmembrane region" description="Helical" evidence="2">
    <location>
        <begin position="63"/>
        <end position="87"/>
    </location>
</feature>
<feature type="region of interest" description="Disordered" evidence="1">
    <location>
        <begin position="1"/>
        <end position="56"/>
    </location>
</feature>
<name>A0A183A424_9TREM</name>
<keyword evidence="2" id="KW-0472">Membrane</keyword>
<dbReference type="WBParaSite" id="ECPE_0000170901-mRNA-1">
    <property type="protein sequence ID" value="ECPE_0000170901-mRNA-1"/>
    <property type="gene ID" value="ECPE_0000170901"/>
</dbReference>
<dbReference type="EMBL" id="UZAN01013599">
    <property type="protein sequence ID" value="VDP44724.1"/>
    <property type="molecule type" value="Genomic_DNA"/>
</dbReference>
<keyword evidence="2" id="KW-1133">Transmembrane helix</keyword>
<keyword evidence="4" id="KW-1185">Reference proteome</keyword>